<gene>
    <name evidence="2" type="ORF">KHLLAP_LOCUS12666</name>
</gene>
<organism evidence="2 3">
    <name type="scientific">Anthostomella pinea</name>
    <dbReference type="NCBI Taxonomy" id="933095"/>
    <lineage>
        <taxon>Eukaryota</taxon>
        <taxon>Fungi</taxon>
        <taxon>Dikarya</taxon>
        <taxon>Ascomycota</taxon>
        <taxon>Pezizomycotina</taxon>
        <taxon>Sordariomycetes</taxon>
        <taxon>Xylariomycetidae</taxon>
        <taxon>Xylariales</taxon>
        <taxon>Xylariaceae</taxon>
        <taxon>Anthostomella</taxon>
    </lineage>
</organism>
<dbReference type="EMBL" id="CAUWAG010000019">
    <property type="protein sequence ID" value="CAJ2512198.1"/>
    <property type="molecule type" value="Genomic_DNA"/>
</dbReference>
<evidence type="ECO:0000313" key="3">
    <source>
        <dbReference type="Proteomes" id="UP001295740"/>
    </source>
</evidence>
<reference evidence="2" key="1">
    <citation type="submission" date="2023-10" db="EMBL/GenBank/DDBJ databases">
        <authorList>
            <person name="Hackl T."/>
        </authorList>
    </citation>
    <scope>NUCLEOTIDE SEQUENCE</scope>
</reference>
<sequence>MCTGIAHNLKCRACGTTIMKLRDATPGYTCREARAKGRRGVCRKGVEYAFYDRISDELCLMCELFSGDGNEMPCSVEACDEACGVWEEDVVEDEDGEEGGALLLQDNGKDADKEIIKIELEVEGVGELEAEESHRDSDVEDESEDEESGGFFNFDDESEDEGYEGEDEGEGGDDPKGFRYKGVKLCSVQ</sequence>
<feature type="compositionally biased region" description="Acidic residues" evidence="1">
    <location>
        <begin position="138"/>
        <end position="172"/>
    </location>
</feature>
<evidence type="ECO:0000256" key="1">
    <source>
        <dbReference type="SAM" id="MobiDB-lite"/>
    </source>
</evidence>
<comment type="caution">
    <text evidence="2">The sequence shown here is derived from an EMBL/GenBank/DDBJ whole genome shotgun (WGS) entry which is preliminary data.</text>
</comment>
<dbReference type="Proteomes" id="UP001295740">
    <property type="component" value="Unassembled WGS sequence"/>
</dbReference>
<evidence type="ECO:0000313" key="2">
    <source>
        <dbReference type="EMBL" id="CAJ2512198.1"/>
    </source>
</evidence>
<name>A0AAI8YPD3_9PEZI</name>
<proteinExistence type="predicted"/>
<protein>
    <submittedName>
        <fullName evidence="2">Uu.00g052130.m01.CDS01</fullName>
    </submittedName>
</protein>
<dbReference type="AlphaFoldDB" id="A0AAI8YPD3"/>
<feature type="region of interest" description="Disordered" evidence="1">
    <location>
        <begin position="124"/>
        <end position="189"/>
    </location>
</feature>
<accession>A0AAI8YPD3</accession>
<keyword evidence="3" id="KW-1185">Reference proteome</keyword>